<dbReference type="Proteomes" id="UP000239504">
    <property type="component" value="Unassembled WGS sequence"/>
</dbReference>
<dbReference type="Gene3D" id="3.40.630.30">
    <property type="match status" value="1"/>
</dbReference>
<dbReference type="Pfam" id="PF13302">
    <property type="entry name" value="Acetyltransf_3"/>
    <property type="match status" value="1"/>
</dbReference>
<dbReference type="PANTHER" id="PTHR43792">
    <property type="entry name" value="GNAT FAMILY, PUTATIVE (AFU_ORTHOLOGUE AFUA_3G00765)-RELATED-RELATED"/>
    <property type="match status" value="1"/>
</dbReference>
<evidence type="ECO:0000313" key="2">
    <source>
        <dbReference type="EMBL" id="PQA87434.1"/>
    </source>
</evidence>
<accession>A0A2S7K4K0</accession>
<dbReference type="AlphaFoldDB" id="A0A2S7K4K0"/>
<comment type="caution">
    <text evidence="2">The sequence shown here is derived from an EMBL/GenBank/DDBJ whole genome shotgun (WGS) entry which is preliminary data.</text>
</comment>
<sequence length="183" mass="20372">MDGVTAFSIPILETARLILREHRLEDFPAILKMWSDPDVTRLIGGKPRAEEEVWMKFLRNAGLWAHLGYGYWVLVERDSGAVIGEIGLADFKRDLTPSIKGMPELGYALAPSAHGKGYASEAARAVVAWGDQHLSEDTMSCIISPENLASIRVAEKCGFREAARADYHGDETLIFHRDVFNRS</sequence>
<dbReference type="InterPro" id="IPR000182">
    <property type="entry name" value="GNAT_dom"/>
</dbReference>
<organism evidence="2 3">
    <name type="scientific">Hyphococcus luteus</name>
    <dbReference type="NCBI Taxonomy" id="2058213"/>
    <lineage>
        <taxon>Bacteria</taxon>
        <taxon>Pseudomonadati</taxon>
        <taxon>Pseudomonadota</taxon>
        <taxon>Alphaproteobacteria</taxon>
        <taxon>Parvularculales</taxon>
        <taxon>Parvularculaceae</taxon>
        <taxon>Hyphococcus</taxon>
    </lineage>
</organism>
<feature type="domain" description="N-acetyltransferase" evidence="1">
    <location>
        <begin position="17"/>
        <end position="179"/>
    </location>
</feature>
<keyword evidence="2" id="KW-0808">Transferase</keyword>
<dbReference type="EMBL" id="PJCH01000007">
    <property type="protein sequence ID" value="PQA87434.1"/>
    <property type="molecule type" value="Genomic_DNA"/>
</dbReference>
<keyword evidence="3" id="KW-1185">Reference proteome</keyword>
<dbReference type="PANTHER" id="PTHR43792:SF16">
    <property type="entry name" value="N-ACETYLTRANSFERASE DOMAIN-CONTAINING PROTEIN"/>
    <property type="match status" value="1"/>
</dbReference>
<proteinExistence type="predicted"/>
<dbReference type="InterPro" id="IPR016181">
    <property type="entry name" value="Acyl_CoA_acyltransferase"/>
</dbReference>
<evidence type="ECO:0000259" key="1">
    <source>
        <dbReference type="PROSITE" id="PS51186"/>
    </source>
</evidence>
<dbReference type="OrthoDB" id="6293260at2"/>
<reference evidence="2 3" key="1">
    <citation type="submission" date="2017-12" db="EMBL/GenBank/DDBJ databases">
        <authorList>
            <person name="Hurst M.R.H."/>
        </authorList>
    </citation>
    <scope>NUCLEOTIDE SEQUENCE [LARGE SCALE GENOMIC DNA]</scope>
    <source>
        <strain evidence="2 3">SY-3-19</strain>
    </source>
</reference>
<dbReference type="GO" id="GO:0016747">
    <property type="term" value="F:acyltransferase activity, transferring groups other than amino-acyl groups"/>
    <property type="evidence" value="ECO:0007669"/>
    <property type="project" value="InterPro"/>
</dbReference>
<dbReference type="PROSITE" id="PS51186">
    <property type="entry name" value="GNAT"/>
    <property type="match status" value="1"/>
</dbReference>
<dbReference type="InterPro" id="IPR051531">
    <property type="entry name" value="N-acetyltransferase"/>
</dbReference>
<gene>
    <name evidence="2" type="ORF">CW354_11555</name>
</gene>
<name>A0A2S7K4K0_9PROT</name>
<dbReference type="SUPFAM" id="SSF55729">
    <property type="entry name" value="Acyl-CoA N-acyltransferases (Nat)"/>
    <property type="match status" value="1"/>
</dbReference>
<evidence type="ECO:0000313" key="3">
    <source>
        <dbReference type="Proteomes" id="UP000239504"/>
    </source>
</evidence>
<protein>
    <submittedName>
        <fullName evidence="2">GNAT family N-acetyltransferase</fullName>
    </submittedName>
</protein>